<dbReference type="OrthoDB" id="5328330at2"/>
<accession>A0A3D8J5I1</accession>
<keyword evidence="3" id="KW-1185">Reference proteome</keyword>
<dbReference type="EMBL" id="NXLW01000007">
    <property type="protein sequence ID" value="RDU72405.1"/>
    <property type="molecule type" value="Genomic_DNA"/>
</dbReference>
<dbReference type="RefSeq" id="WP_104762816.1">
    <property type="nucleotide sequence ID" value="NZ_FZPM01000009.1"/>
</dbReference>
<protein>
    <submittedName>
        <fullName evidence="2">Uncharacterized protein</fullName>
    </submittedName>
</protein>
<keyword evidence="1" id="KW-1133">Transmembrane helix</keyword>
<sequence length="209" mass="23820">MQYIYQIYYIITTLCLGVILASCAGIGQFGNSEEQLQAVKQRLEDYTLSELREACDGCNFLMQEAISTQSNTVSPDHSKLSRAKSGVRVYVFQDVSIEDALVMLLDSNIFARRINKNYKDALMEIIQNGGSDFNQNDNESQMDYKAFSSLTFAKRLKSRPSEPKAQLDSVETIDTNSGGWRYSDSLEAFIVDKEIIIIHYYSQNEIWLR</sequence>
<evidence type="ECO:0000313" key="3">
    <source>
        <dbReference type="Proteomes" id="UP000256424"/>
    </source>
</evidence>
<evidence type="ECO:0000313" key="2">
    <source>
        <dbReference type="EMBL" id="RDU72405.1"/>
    </source>
</evidence>
<keyword evidence="1" id="KW-0472">Membrane</keyword>
<name>A0A3D8J5I1_9HELI</name>
<gene>
    <name evidence="2" type="ORF">CQA66_04915</name>
</gene>
<organism evidence="2 3">
    <name type="scientific">Helicobacter aurati</name>
    <dbReference type="NCBI Taxonomy" id="137778"/>
    <lineage>
        <taxon>Bacteria</taxon>
        <taxon>Pseudomonadati</taxon>
        <taxon>Campylobacterota</taxon>
        <taxon>Epsilonproteobacteria</taxon>
        <taxon>Campylobacterales</taxon>
        <taxon>Helicobacteraceae</taxon>
        <taxon>Helicobacter</taxon>
    </lineage>
</organism>
<feature type="transmembrane region" description="Helical" evidence="1">
    <location>
        <begin position="7"/>
        <end position="27"/>
    </location>
</feature>
<keyword evidence="1" id="KW-0812">Transmembrane</keyword>
<dbReference type="Proteomes" id="UP000256424">
    <property type="component" value="Unassembled WGS sequence"/>
</dbReference>
<proteinExistence type="predicted"/>
<comment type="caution">
    <text evidence="2">The sequence shown here is derived from an EMBL/GenBank/DDBJ whole genome shotgun (WGS) entry which is preliminary data.</text>
</comment>
<dbReference type="AlphaFoldDB" id="A0A3D8J5I1"/>
<reference evidence="2 3" key="1">
    <citation type="submission" date="2018-04" db="EMBL/GenBank/DDBJ databases">
        <title>Novel Campyloabacter and Helicobacter Species and Strains.</title>
        <authorList>
            <person name="Mannion A.J."/>
            <person name="Shen Z."/>
            <person name="Fox J.G."/>
        </authorList>
    </citation>
    <scope>NUCLEOTIDE SEQUENCE [LARGE SCALE GENOMIC DNA]</scope>
    <source>
        <strain evidence="2 3">MIT 97-5075</strain>
    </source>
</reference>
<evidence type="ECO:0000256" key="1">
    <source>
        <dbReference type="SAM" id="Phobius"/>
    </source>
</evidence>